<gene>
    <name evidence="1" type="ORF">F383_35943</name>
</gene>
<reference evidence="2" key="1">
    <citation type="submission" date="2014-09" db="EMBL/GenBank/DDBJ databases">
        <authorList>
            <person name="Mudge J."/>
            <person name="Ramaraj T."/>
            <person name="Lindquist I.E."/>
            <person name="Bharti A.K."/>
            <person name="Sundararajan A."/>
            <person name="Cameron C.T."/>
            <person name="Woodward J.E."/>
            <person name="May G.D."/>
            <person name="Brubaker C."/>
            <person name="Broadhvest J."/>
            <person name="Wilkins T.A."/>
        </authorList>
    </citation>
    <scope>NUCLEOTIDE SEQUENCE</scope>
    <source>
        <strain evidence="2">cv. AKA8401</strain>
    </source>
</reference>
<dbReference type="AlphaFoldDB" id="A0A0B0Q2F6"/>
<proteinExistence type="predicted"/>
<dbReference type="Proteomes" id="UP000032142">
    <property type="component" value="Unassembled WGS sequence"/>
</dbReference>
<name>A0A0B0Q2F6_GOSAR</name>
<organism evidence="1 2">
    <name type="scientific">Gossypium arboreum</name>
    <name type="common">Tree cotton</name>
    <name type="synonym">Gossypium nanking</name>
    <dbReference type="NCBI Taxonomy" id="29729"/>
    <lineage>
        <taxon>Eukaryota</taxon>
        <taxon>Viridiplantae</taxon>
        <taxon>Streptophyta</taxon>
        <taxon>Embryophyta</taxon>
        <taxon>Tracheophyta</taxon>
        <taxon>Spermatophyta</taxon>
        <taxon>Magnoliopsida</taxon>
        <taxon>eudicotyledons</taxon>
        <taxon>Gunneridae</taxon>
        <taxon>Pentapetalae</taxon>
        <taxon>rosids</taxon>
        <taxon>malvids</taxon>
        <taxon>Malvales</taxon>
        <taxon>Malvaceae</taxon>
        <taxon>Malvoideae</taxon>
        <taxon>Gossypium</taxon>
    </lineage>
</organism>
<accession>A0A0B0Q2F6</accession>
<evidence type="ECO:0000313" key="2">
    <source>
        <dbReference type="Proteomes" id="UP000032142"/>
    </source>
</evidence>
<dbReference type="EMBL" id="KN454283">
    <property type="protein sequence ID" value="KHG30096.1"/>
    <property type="molecule type" value="Genomic_DNA"/>
</dbReference>
<keyword evidence="2" id="KW-1185">Reference proteome</keyword>
<evidence type="ECO:0000313" key="1">
    <source>
        <dbReference type="EMBL" id="KHG30096.1"/>
    </source>
</evidence>
<sequence>MYISQSIKQITYTTYRSLVSS</sequence>
<protein>
    <submittedName>
        <fullName evidence="1">Uncharacterized protein</fullName>
    </submittedName>
</protein>